<dbReference type="CDD" id="cd02440">
    <property type="entry name" value="AdoMet_MTases"/>
    <property type="match status" value="1"/>
</dbReference>
<feature type="transmembrane region" description="Helical" evidence="1">
    <location>
        <begin position="110"/>
        <end position="131"/>
    </location>
</feature>
<name>A0A1F8BMW3_9BACT</name>
<dbReference type="STRING" id="1802519.A2961_01620"/>
<keyword evidence="1" id="KW-0472">Membrane</keyword>
<accession>A0A1F8BMW3</accession>
<feature type="transmembrane region" description="Helical" evidence="1">
    <location>
        <begin position="143"/>
        <end position="162"/>
    </location>
</feature>
<feature type="transmembrane region" description="Helical" evidence="1">
    <location>
        <begin position="84"/>
        <end position="104"/>
    </location>
</feature>
<feature type="transmembrane region" description="Helical" evidence="1">
    <location>
        <begin position="617"/>
        <end position="636"/>
    </location>
</feature>
<feature type="transmembrane region" description="Helical" evidence="1">
    <location>
        <begin position="21"/>
        <end position="41"/>
    </location>
</feature>
<dbReference type="EMBL" id="MGHF01000001">
    <property type="protein sequence ID" value="OGM65290.1"/>
    <property type="molecule type" value="Genomic_DNA"/>
</dbReference>
<feature type="transmembrane region" description="Helical" evidence="1">
    <location>
        <begin position="748"/>
        <end position="770"/>
    </location>
</feature>
<sequence>MALNHTKVFGGKNNLIKTDGIGIFFMSMAMLMYEILLTRIFSVTMMYHFAFMAVSLAMFGLSAGAVLVFKKMSSFNQSQIRQSAVLGSLFFSLSSSLGITLYALAPISIFIAFLFSSIPFVFGGMVITLALTKLGRDPGKMYAADLGGAALGCLLLLFVMNFLDGVAASWLVAAISCFGALAFVGVKTGSNLVKINILLIAVFTILSLVSAISNLKGEPLVQIRISKGRLTPKPVWEGWNSYSRITVVGNKDRLEKPLGWGLSDKYSGSLVNQLNLLIDSGAGTALTKFDGDLSKLDFLKYDITSVAHYLKTDAEVLVIGMGGGRDVLTGLVFDQKKIVGVDINEKIFHAVNTVFGNFTGHLDKNPKVEMVVGDGRNFVAESDRKYDLIQLSLIDTWAATSTGAYSLTENGLYTTQAWKLFLEHLKPLGVLTVSRWYYNDFPVEVYRLVDLAKTGLSEIGVDKPKNNVIVVWQKVTKYSNLDPDGVATLLVSKDGFSDTDIKKIQKVSNDLGFGMLYAPNESTSAMYDKLLDKSTGDDFYNQFKENIKAPTDDNPFFFQLMKLNLGGDYATRMSTALGDSSKLLVRLFVLVSILCGLFVLVPSVMGRKRLSLGPTNVSIYFAGIGLGYMLVEISQMQRLMIFLGTPTLSLAVVLFGLLLSGGLGSYFQAFFVGKMVKRRSLIVLLAVLTALVVSGWVIPGGIRSLGNESQTVKILFSLISIMSLGFFMGMPFGVGMRASEGKFKNSQPWLWSINGAFSVMGSVLAIIVAIGVGISTAYWLGVISYIVAFGSFSIFSRR</sequence>
<proteinExistence type="predicted"/>
<evidence type="ECO:0000256" key="1">
    <source>
        <dbReference type="SAM" id="Phobius"/>
    </source>
</evidence>
<dbReference type="SUPFAM" id="SSF53335">
    <property type="entry name" value="S-adenosyl-L-methionine-dependent methyltransferases"/>
    <property type="match status" value="1"/>
</dbReference>
<dbReference type="Gene3D" id="3.40.50.150">
    <property type="entry name" value="Vaccinia Virus protein VP39"/>
    <property type="match status" value="1"/>
</dbReference>
<feature type="transmembrane region" description="Helical" evidence="1">
    <location>
        <begin position="193"/>
        <end position="212"/>
    </location>
</feature>
<feature type="transmembrane region" description="Helical" evidence="1">
    <location>
        <begin position="648"/>
        <end position="669"/>
    </location>
</feature>
<dbReference type="Pfam" id="PF01564">
    <property type="entry name" value="Spermine_synth"/>
    <property type="match status" value="1"/>
</dbReference>
<comment type="caution">
    <text evidence="2">The sequence shown here is derived from an EMBL/GenBank/DDBJ whole genome shotgun (WGS) entry which is preliminary data.</text>
</comment>
<evidence type="ECO:0000313" key="2">
    <source>
        <dbReference type="EMBL" id="OGM65290.1"/>
    </source>
</evidence>
<keyword evidence="1" id="KW-0812">Transmembrane</keyword>
<dbReference type="Proteomes" id="UP000177082">
    <property type="component" value="Unassembled WGS sequence"/>
</dbReference>
<evidence type="ECO:0008006" key="4">
    <source>
        <dbReference type="Google" id="ProtNLM"/>
    </source>
</evidence>
<evidence type="ECO:0000313" key="3">
    <source>
        <dbReference type="Proteomes" id="UP000177082"/>
    </source>
</evidence>
<reference evidence="2 3" key="1">
    <citation type="journal article" date="2016" name="Nat. Commun.">
        <title>Thousands of microbial genomes shed light on interconnected biogeochemical processes in an aquifer system.</title>
        <authorList>
            <person name="Anantharaman K."/>
            <person name="Brown C.T."/>
            <person name="Hug L.A."/>
            <person name="Sharon I."/>
            <person name="Castelle C.J."/>
            <person name="Probst A.J."/>
            <person name="Thomas B.C."/>
            <person name="Singh A."/>
            <person name="Wilkins M.J."/>
            <person name="Karaoz U."/>
            <person name="Brodie E.L."/>
            <person name="Williams K.H."/>
            <person name="Hubbard S.S."/>
            <person name="Banfield J.F."/>
        </authorList>
    </citation>
    <scope>NUCLEOTIDE SEQUENCE [LARGE SCALE GENOMIC DNA]</scope>
</reference>
<organism evidence="2 3">
    <name type="scientific">Candidatus Woesebacteria bacterium RIFCSPLOWO2_01_FULL_39_21</name>
    <dbReference type="NCBI Taxonomy" id="1802519"/>
    <lineage>
        <taxon>Bacteria</taxon>
        <taxon>Candidatus Woeseibacteriota</taxon>
    </lineage>
</organism>
<feature type="transmembrane region" description="Helical" evidence="1">
    <location>
        <begin position="47"/>
        <end position="69"/>
    </location>
</feature>
<dbReference type="AlphaFoldDB" id="A0A1F8BMW3"/>
<keyword evidence="1" id="KW-1133">Transmembrane helix</keyword>
<dbReference type="InterPro" id="IPR029063">
    <property type="entry name" value="SAM-dependent_MTases_sf"/>
</dbReference>
<feature type="transmembrane region" description="Helical" evidence="1">
    <location>
        <begin position="681"/>
        <end position="702"/>
    </location>
</feature>
<feature type="transmembrane region" description="Helical" evidence="1">
    <location>
        <begin position="583"/>
        <end position="605"/>
    </location>
</feature>
<gene>
    <name evidence="2" type="ORF">A2961_01620</name>
</gene>
<feature type="transmembrane region" description="Helical" evidence="1">
    <location>
        <begin position="776"/>
        <end position="795"/>
    </location>
</feature>
<feature type="transmembrane region" description="Helical" evidence="1">
    <location>
        <begin position="714"/>
        <end position="736"/>
    </location>
</feature>
<protein>
    <recommendedName>
        <fullName evidence="4">PABS domain-containing protein</fullName>
    </recommendedName>
</protein>
<feature type="transmembrane region" description="Helical" evidence="1">
    <location>
        <begin position="168"/>
        <end position="186"/>
    </location>
</feature>